<reference evidence="3" key="1">
    <citation type="submission" date="2021-02" db="EMBL/GenBank/DDBJ databases">
        <title>Leucobacter sp. CX169.</title>
        <authorList>
            <person name="Cheng Y."/>
        </authorList>
    </citation>
    <scope>NUCLEOTIDE SEQUENCE [LARGE SCALE GENOMIC DNA]</scope>
    <source>
        <strain evidence="3">JY899</strain>
    </source>
</reference>
<dbReference type="Proteomes" id="UP000705983">
    <property type="component" value="Unassembled WGS sequence"/>
</dbReference>
<comment type="caution">
    <text evidence="2">The sequence shown here is derived from an EMBL/GenBank/DDBJ whole genome shotgun (WGS) entry which is preliminary data.</text>
</comment>
<evidence type="ECO:0000313" key="2">
    <source>
        <dbReference type="EMBL" id="MBM9433192.1"/>
    </source>
</evidence>
<keyword evidence="3" id="KW-1185">Reference proteome</keyword>
<accession>A0ABS2TFT0</accession>
<dbReference type="RefSeq" id="WP_182173965.1">
    <property type="nucleotide sequence ID" value="NZ_CP059676.1"/>
</dbReference>
<sequence length="69" mass="7921">MADHDKDDVQLPMNEEEAIRRQRKQFMLFAIAGLVMLILAFFAGRTVKEWVSDDAQPYASVLEIHDVEA</sequence>
<evidence type="ECO:0000256" key="1">
    <source>
        <dbReference type="SAM" id="Phobius"/>
    </source>
</evidence>
<keyword evidence="1" id="KW-0812">Transmembrane</keyword>
<keyword evidence="1" id="KW-0472">Membrane</keyword>
<keyword evidence="1" id="KW-1133">Transmembrane helix</keyword>
<name>A0ABS2TFT0_9ACTO</name>
<gene>
    <name evidence="2" type="ORF">JVW63_05710</name>
</gene>
<feature type="transmembrane region" description="Helical" evidence="1">
    <location>
        <begin position="26"/>
        <end position="44"/>
    </location>
</feature>
<evidence type="ECO:0000313" key="3">
    <source>
        <dbReference type="Proteomes" id="UP000705983"/>
    </source>
</evidence>
<protein>
    <submittedName>
        <fullName evidence="2">Uncharacterized protein</fullName>
    </submittedName>
</protein>
<proteinExistence type="predicted"/>
<organism evidence="2 3">
    <name type="scientific">Flaviflexus equikiangi</name>
    <dbReference type="NCBI Taxonomy" id="2758573"/>
    <lineage>
        <taxon>Bacteria</taxon>
        <taxon>Bacillati</taxon>
        <taxon>Actinomycetota</taxon>
        <taxon>Actinomycetes</taxon>
        <taxon>Actinomycetales</taxon>
        <taxon>Actinomycetaceae</taxon>
        <taxon>Flaviflexus</taxon>
    </lineage>
</organism>
<dbReference type="EMBL" id="JAFFJS010000003">
    <property type="protein sequence ID" value="MBM9433192.1"/>
    <property type="molecule type" value="Genomic_DNA"/>
</dbReference>